<feature type="signal peptide" evidence="1">
    <location>
        <begin position="1"/>
        <end position="32"/>
    </location>
</feature>
<evidence type="ECO:0000313" key="3">
    <source>
        <dbReference type="Proteomes" id="UP000281726"/>
    </source>
</evidence>
<dbReference type="AlphaFoldDB" id="A0A3A9ZSI3"/>
<dbReference type="RefSeq" id="WP_120724884.1">
    <property type="nucleotide sequence ID" value="NZ_RBAK01000001.1"/>
</dbReference>
<dbReference type="EMBL" id="RBAK01000001">
    <property type="protein sequence ID" value="RKN50924.1"/>
    <property type="molecule type" value="Genomic_DNA"/>
</dbReference>
<accession>A0A3A9ZSI3</accession>
<name>A0A3A9ZSI3_9ACTN</name>
<evidence type="ECO:0000256" key="1">
    <source>
        <dbReference type="SAM" id="SignalP"/>
    </source>
</evidence>
<sequence length="139" mass="14438">MSRTTRKKNLLVGLAAAGVLAVGVAAPTVAMAADNETPPTAGADADREQRHAERQDAFAEALAGELGVDTAKVTAALEKIREQHRADRPERPDAADRQAALKERLDQAVADGTLTREQADAITAAAEAGVLGGGARPHR</sequence>
<comment type="caution">
    <text evidence="2">The sequence shown here is derived from an EMBL/GenBank/DDBJ whole genome shotgun (WGS) entry which is preliminary data.</text>
</comment>
<gene>
    <name evidence="2" type="ORF">D7223_04035</name>
</gene>
<proteinExistence type="predicted"/>
<organism evidence="2 3">
    <name type="scientific">Micromonospora endolithica</name>
    <dbReference type="NCBI Taxonomy" id="230091"/>
    <lineage>
        <taxon>Bacteria</taxon>
        <taxon>Bacillati</taxon>
        <taxon>Actinomycetota</taxon>
        <taxon>Actinomycetes</taxon>
        <taxon>Micromonosporales</taxon>
        <taxon>Micromonosporaceae</taxon>
        <taxon>Micromonospora</taxon>
    </lineage>
</organism>
<protein>
    <submittedName>
        <fullName evidence="2">Uncharacterized protein</fullName>
    </submittedName>
</protein>
<evidence type="ECO:0000313" key="2">
    <source>
        <dbReference type="EMBL" id="RKN50924.1"/>
    </source>
</evidence>
<dbReference type="Proteomes" id="UP000281726">
    <property type="component" value="Unassembled WGS sequence"/>
</dbReference>
<keyword evidence="1" id="KW-0732">Signal</keyword>
<feature type="chain" id="PRO_5017192577" evidence="1">
    <location>
        <begin position="33"/>
        <end position="139"/>
    </location>
</feature>
<dbReference type="OrthoDB" id="3405709at2"/>
<reference evidence="2 3" key="1">
    <citation type="journal article" date="2004" name="Syst. Appl. Microbiol.">
        <title>Cryptoendolithic actinomycetes from antarctic sandstone rock samples: Micromonospora endolithica sp. nov. and two isolates related to Micromonospora coerulea Jensen 1932.</title>
        <authorList>
            <person name="Hirsch P."/>
            <person name="Mevs U."/>
            <person name="Kroppenstedt R.M."/>
            <person name="Schumann P."/>
            <person name="Stackebrandt E."/>
        </authorList>
    </citation>
    <scope>NUCLEOTIDE SEQUENCE [LARGE SCALE GENOMIC DNA]</scope>
    <source>
        <strain evidence="2 3">JCM 12677</strain>
    </source>
</reference>
<keyword evidence="3" id="KW-1185">Reference proteome</keyword>